<gene>
    <name evidence="1" type="ORF">LBBP_03052</name>
</gene>
<organism evidence="1">
    <name type="scientific">Leptospira borgpetersenii serovar Ballum</name>
    <dbReference type="NCBI Taxonomy" id="280505"/>
    <lineage>
        <taxon>Bacteria</taxon>
        <taxon>Pseudomonadati</taxon>
        <taxon>Spirochaetota</taxon>
        <taxon>Spirochaetia</taxon>
        <taxon>Leptospirales</taxon>
        <taxon>Leptospiraceae</taxon>
        <taxon>Leptospira</taxon>
    </lineage>
</organism>
<dbReference type="AlphaFoldDB" id="A0A0S2IUU9"/>
<reference evidence="1 2" key="1">
    <citation type="journal article" date="2015" name="PLoS Negl. Trop. Dis.">
        <title>Distribution of Plasmids in Distinct Leptospira Pathogenic Species.</title>
        <authorList>
            <person name="Wang Y."/>
            <person name="Zhuang X."/>
            <person name="Zhong Y."/>
            <person name="Zhang C."/>
            <person name="Zhang Y."/>
            <person name="Zeng L."/>
            <person name="Zhu Y."/>
            <person name="He P."/>
            <person name="Dong K."/>
            <person name="Pal U."/>
            <person name="Guo X."/>
            <person name="Qin J."/>
        </authorList>
    </citation>
    <scope>NUCLEOTIDE SEQUENCE [LARGE SCALE GENOMIC DNA]</scope>
    <source>
        <strain evidence="1 2">56604</strain>
    </source>
</reference>
<accession>A0A0S2IUU9</accession>
<dbReference type="PATRIC" id="fig|280505.15.peg.2981"/>
<dbReference type="PANTHER" id="PTHR40266">
    <property type="entry name" value="TOXIN HIGB-1"/>
    <property type="match status" value="1"/>
</dbReference>
<evidence type="ECO:0000313" key="2">
    <source>
        <dbReference type="Proteomes" id="UP000058857"/>
    </source>
</evidence>
<dbReference type="Pfam" id="PF05015">
    <property type="entry name" value="HigB-like_toxin"/>
    <property type="match status" value="1"/>
</dbReference>
<evidence type="ECO:0000313" key="1">
    <source>
        <dbReference type="EMBL" id="ALO27261.1"/>
    </source>
</evidence>
<dbReference type="Gene3D" id="3.30.2310.20">
    <property type="entry name" value="RelE-like"/>
    <property type="match status" value="1"/>
</dbReference>
<name>A0A0S2IUU9_LEPBO</name>
<dbReference type="InterPro" id="IPR007711">
    <property type="entry name" value="HigB-1"/>
</dbReference>
<evidence type="ECO:0008006" key="3">
    <source>
        <dbReference type="Google" id="ProtNLM"/>
    </source>
</evidence>
<protein>
    <recommendedName>
        <fullName evidence="3">Plasmid maintenance system killer protein</fullName>
    </recommendedName>
</protein>
<dbReference type="EMBL" id="CP012029">
    <property type="protein sequence ID" value="ALO27261.1"/>
    <property type="molecule type" value="Genomic_DNA"/>
</dbReference>
<dbReference type="PANTHER" id="PTHR40266:SF2">
    <property type="entry name" value="TOXIN HIGB-1"/>
    <property type="match status" value="1"/>
</dbReference>
<sequence length="128" mass="15074">MFISGRPFGISRTWILLIFIVKSLDYTNQYGKCRLVIRSFKAKETREIWEGRFSKKYPPDIQKKAQMKLGMINNVVDVMELQVPPGNRLHKLSGDRDGQYSISINSQWRICFNFENNHAFNVEITDYH</sequence>
<dbReference type="SUPFAM" id="SSF143011">
    <property type="entry name" value="RelE-like"/>
    <property type="match status" value="1"/>
</dbReference>
<dbReference type="Proteomes" id="UP000058857">
    <property type="component" value="Chromosome 1"/>
</dbReference>
<proteinExistence type="predicted"/>
<dbReference type="InterPro" id="IPR035093">
    <property type="entry name" value="RelE/ParE_toxin_dom_sf"/>
</dbReference>